<dbReference type="GeneID" id="97609577"/>
<evidence type="ECO:0000256" key="2">
    <source>
        <dbReference type="ARBA" id="ARBA00012438"/>
    </source>
</evidence>
<keyword evidence="4" id="KW-0808">Transferase</keyword>
<dbReference type="SUPFAM" id="SSF47384">
    <property type="entry name" value="Homodimeric domain of signal transducing histidine kinase"/>
    <property type="match status" value="1"/>
</dbReference>
<evidence type="ECO:0000313" key="9">
    <source>
        <dbReference type="EMBL" id="PWR75491.1"/>
    </source>
</evidence>
<dbReference type="AlphaFoldDB" id="A0A2V2NIQ4"/>
<evidence type="ECO:0000256" key="1">
    <source>
        <dbReference type="ARBA" id="ARBA00000085"/>
    </source>
</evidence>
<dbReference type="PANTHER" id="PTHR43547:SF2">
    <property type="entry name" value="HYBRID SIGNAL TRANSDUCTION HISTIDINE KINASE C"/>
    <property type="match status" value="1"/>
</dbReference>
<dbReference type="Proteomes" id="UP000245934">
    <property type="component" value="Unassembled WGS sequence"/>
</dbReference>
<dbReference type="SUPFAM" id="SSF52172">
    <property type="entry name" value="CheY-like"/>
    <property type="match status" value="1"/>
</dbReference>
<dbReference type="EMBL" id="QGMZ01000010">
    <property type="protein sequence ID" value="PWR75491.1"/>
    <property type="molecule type" value="Genomic_DNA"/>
</dbReference>
<dbReference type="SMART" id="SM00388">
    <property type="entry name" value="HisKA"/>
    <property type="match status" value="1"/>
</dbReference>
<proteinExistence type="predicted"/>
<dbReference type="Pfam" id="PF02518">
    <property type="entry name" value="HATPase_c"/>
    <property type="match status" value="1"/>
</dbReference>
<accession>A0A2V2NIQ4</accession>
<dbReference type="FunFam" id="3.30.565.10:FF:000006">
    <property type="entry name" value="Sensor histidine kinase WalK"/>
    <property type="match status" value="1"/>
</dbReference>
<keyword evidence="5" id="KW-0418">Kinase</keyword>
<evidence type="ECO:0000313" key="10">
    <source>
        <dbReference type="Proteomes" id="UP000245934"/>
    </source>
</evidence>
<dbReference type="InterPro" id="IPR001789">
    <property type="entry name" value="Sig_transdc_resp-reg_receiver"/>
</dbReference>
<dbReference type="PANTHER" id="PTHR43547">
    <property type="entry name" value="TWO-COMPONENT HISTIDINE KINASE"/>
    <property type="match status" value="1"/>
</dbReference>
<dbReference type="OrthoDB" id="342253at2157"/>
<protein>
    <recommendedName>
        <fullName evidence="2">histidine kinase</fullName>
        <ecNumber evidence="2">2.7.13.3</ecNumber>
    </recommendedName>
</protein>
<dbReference type="GO" id="GO:0000155">
    <property type="term" value="F:phosphorelay sensor kinase activity"/>
    <property type="evidence" value="ECO:0007669"/>
    <property type="project" value="InterPro"/>
</dbReference>
<dbReference type="EC" id="2.7.13.3" evidence="2"/>
<evidence type="ECO:0000256" key="6">
    <source>
        <dbReference type="PROSITE-ProRule" id="PRU00169"/>
    </source>
</evidence>
<feature type="domain" description="Response regulatory" evidence="8">
    <location>
        <begin position="25"/>
        <end position="141"/>
    </location>
</feature>
<keyword evidence="10" id="KW-1185">Reference proteome</keyword>
<dbReference type="RefSeq" id="WP_109940010.1">
    <property type="nucleotide sequence ID" value="NZ_CP176366.1"/>
</dbReference>
<dbReference type="PROSITE" id="PS50109">
    <property type="entry name" value="HIS_KIN"/>
    <property type="match status" value="1"/>
</dbReference>
<dbReference type="Pfam" id="PF00512">
    <property type="entry name" value="HisKA"/>
    <property type="match status" value="1"/>
</dbReference>
<organism evidence="9 10">
    <name type="scientific">Methanospirillum stamsii</name>
    <dbReference type="NCBI Taxonomy" id="1277351"/>
    <lineage>
        <taxon>Archaea</taxon>
        <taxon>Methanobacteriati</taxon>
        <taxon>Methanobacteriota</taxon>
        <taxon>Stenosarchaea group</taxon>
        <taxon>Methanomicrobia</taxon>
        <taxon>Methanomicrobiales</taxon>
        <taxon>Methanospirillaceae</taxon>
        <taxon>Methanospirillum</taxon>
    </lineage>
</organism>
<comment type="caution">
    <text evidence="9">The sequence shown here is derived from an EMBL/GenBank/DDBJ whole genome shotgun (WGS) entry which is preliminary data.</text>
</comment>
<dbReference type="InterPro" id="IPR005467">
    <property type="entry name" value="His_kinase_dom"/>
</dbReference>
<dbReference type="PROSITE" id="PS50110">
    <property type="entry name" value="RESPONSE_REGULATORY"/>
    <property type="match status" value="1"/>
</dbReference>
<dbReference type="InterPro" id="IPR003594">
    <property type="entry name" value="HATPase_dom"/>
</dbReference>
<dbReference type="Gene3D" id="1.10.287.130">
    <property type="match status" value="1"/>
</dbReference>
<dbReference type="InterPro" id="IPR036890">
    <property type="entry name" value="HATPase_C_sf"/>
</dbReference>
<evidence type="ECO:0000259" key="7">
    <source>
        <dbReference type="PROSITE" id="PS50109"/>
    </source>
</evidence>
<dbReference type="InterPro" id="IPR011006">
    <property type="entry name" value="CheY-like_superfamily"/>
</dbReference>
<dbReference type="InterPro" id="IPR036097">
    <property type="entry name" value="HisK_dim/P_sf"/>
</dbReference>
<keyword evidence="3 6" id="KW-0597">Phosphoprotein</keyword>
<dbReference type="SUPFAM" id="SSF55874">
    <property type="entry name" value="ATPase domain of HSP90 chaperone/DNA topoisomerase II/histidine kinase"/>
    <property type="match status" value="1"/>
</dbReference>
<name>A0A2V2NIQ4_9EURY</name>
<sequence>MSVSPEAMMSKKKKSRSDLPDNNGLILVVEDSPATISLIRATLEEAGYYVLIATSGESALDRIRIQIPDLILLDVMLPGMDGYETCKKIKAEKKWTEIPVIFLSVLSDPEDKVIGFQAGAVDYLIKPYSAAELLARVDTHLKVSRLHNQVITYSRELEERLEELDTFTYLVSHDLRNPVRAIDGFAHLLSSSDAIGQSEDFTHYLDKIHENVRIMDQLIEDLLRISRISRIQIDDKEINMKNLAASVVQEIKKLYPSIPFTVTIDDIPPASGDPHLIRQVFVNLVSNAMRFSKSQKIPQITIGHELSGSIGEYYVKDNGIGFNMQYAEKIFEIFFTLPYSDDYEGTGAGLTIVKRIITKHGGKVRAISKEGSGSTFFFTLNEDSSDDLRFSALPG</sequence>
<dbReference type="SMART" id="SM00448">
    <property type="entry name" value="REC"/>
    <property type="match status" value="1"/>
</dbReference>
<evidence type="ECO:0000259" key="8">
    <source>
        <dbReference type="PROSITE" id="PS50110"/>
    </source>
</evidence>
<dbReference type="Pfam" id="PF00072">
    <property type="entry name" value="Response_reg"/>
    <property type="match status" value="1"/>
</dbReference>
<dbReference type="Gene3D" id="3.40.50.2300">
    <property type="match status" value="1"/>
</dbReference>
<gene>
    <name evidence="9" type="ORF">DLD82_05020</name>
</gene>
<comment type="catalytic activity">
    <reaction evidence="1">
        <text>ATP + protein L-histidine = ADP + protein N-phospho-L-histidine.</text>
        <dbReference type="EC" id="2.7.13.3"/>
    </reaction>
</comment>
<dbReference type="InterPro" id="IPR004358">
    <property type="entry name" value="Sig_transdc_His_kin-like_C"/>
</dbReference>
<dbReference type="Gene3D" id="3.30.565.10">
    <property type="entry name" value="Histidine kinase-like ATPase, C-terminal domain"/>
    <property type="match status" value="1"/>
</dbReference>
<evidence type="ECO:0000256" key="3">
    <source>
        <dbReference type="ARBA" id="ARBA00022553"/>
    </source>
</evidence>
<dbReference type="CDD" id="cd00082">
    <property type="entry name" value="HisKA"/>
    <property type="match status" value="1"/>
</dbReference>
<feature type="modified residue" description="4-aspartylphosphate" evidence="6">
    <location>
        <position position="74"/>
    </location>
</feature>
<reference evidence="9 10" key="1">
    <citation type="submission" date="2018-05" db="EMBL/GenBank/DDBJ databases">
        <title>Draft genome of Methanospirillum stamsii Pt1.</title>
        <authorList>
            <person name="Dueholm M.S."/>
            <person name="Nielsen P.H."/>
            <person name="Bakmann L.F."/>
            <person name="Otzen D.E."/>
        </authorList>
    </citation>
    <scope>NUCLEOTIDE SEQUENCE [LARGE SCALE GENOMIC DNA]</scope>
    <source>
        <strain evidence="9 10">Pt1</strain>
    </source>
</reference>
<evidence type="ECO:0000256" key="4">
    <source>
        <dbReference type="ARBA" id="ARBA00022679"/>
    </source>
</evidence>
<dbReference type="PRINTS" id="PR00344">
    <property type="entry name" value="BCTRLSENSOR"/>
</dbReference>
<dbReference type="SMART" id="SM00387">
    <property type="entry name" value="HATPase_c"/>
    <property type="match status" value="1"/>
</dbReference>
<dbReference type="InterPro" id="IPR003661">
    <property type="entry name" value="HisK_dim/P_dom"/>
</dbReference>
<feature type="domain" description="Histidine kinase" evidence="7">
    <location>
        <begin position="170"/>
        <end position="384"/>
    </location>
</feature>
<evidence type="ECO:0000256" key="5">
    <source>
        <dbReference type="ARBA" id="ARBA00022777"/>
    </source>
</evidence>